<accession>A0ABV0TEK9</accession>
<gene>
    <name evidence="1" type="ORF">ILYODFUR_027723</name>
</gene>
<name>A0ABV0TEK9_9TELE</name>
<reference evidence="1 2" key="1">
    <citation type="submission" date="2021-06" db="EMBL/GenBank/DDBJ databases">
        <authorList>
            <person name="Palmer J.M."/>
        </authorList>
    </citation>
    <scope>NUCLEOTIDE SEQUENCE [LARGE SCALE GENOMIC DNA]</scope>
    <source>
        <strain evidence="2">if_2019</strain>
        <tissue evidence="1">Muscle</tissue>
    </source>
</reference>
<dbReference type="EMBL" id="JAHRIQ010026858">
    <property type="protein sequence ID" value="MEQ2230293.1"/>
    <property type="molecule type" value="Genomic_DNA"/>
</dbReference>
<proteinExistence type="predicted"/>
<organism evidence="1 2">
    <name type="scientific">Ilyodon furcidens</name>
    <name type="common">goldbreast splitfin</name>
    <dbReference type="NCBI Taxonomy" id="33524"/>
    <lineage>
        <taxon>Eukaryota</taxon>
        <taxon>Metazoa</taxon>
        <taxon>Chordata</taxon>
        <taxon>Craniata</taxon>
        <taxon>Vertebrata</taxon>
        <taxon>Euteleostomi</taxon>
        <taxon>Actinopterygii</taxon>
        <taxon>Neopterygii</taxon>
        <taxon>Teleostei</taxon>
        <taxon>Neoteleostei</taxon>
        <taxon>Acanthomorphata</taxon>
        <taxon>Ovalentaria</taxon>
        <taxon>Atherinomorphae</taxon>
        <taxon>Cyprinodontiformes</taxon>
        <taxon>Goodeidae</taxon>
        <taxon>Ilyodon</taxon>
    </lineage>
</organism>
<protein>
    <submittedName>
        <fullName evidence="1">Uncharacterized protein</fullName>
    </submittedName>
</protein>
<keyword evidence="2" id="KW-1185">Reference proteome</keyword>
<comment type="caution">
    <text evidence="1">The sequence shown here is derived from an EMBL/GenBank/DDBJ whole genome shotgun (WGS) entry which is preliminary data.</text>
</comment>
<dbReference type="Proteomes" id="UP001482620">
    <property type="component" value="Unassembled WGS sequence"/>
</dbReference>
<sequence length="133" mass="14267">MTLALIRKHLLLCIHHERKTSTRFTGRCSVASFIIPPRFLPAGAQFARAASGGLSGDQHLVQSNSVEIFFQDGAGAMSEVVKKGNAVRGRLFVVASFAGVLPFTVKACCLILQPAGHLVALAERTQQHDDDPA</sequence>
<evidence type="ECO:0000313" key="1">
    <source>
        <dbReference type="EMBL" id="MEQ2230293.1"/>
    </source>
</evidence>
<evidence type="ECO:0000313" key="2">
    <source>
        <dbReference type="Proteomes" id="UP001482620"/>
    </source>
</evidence>